<evidence type="ECO:0000313" key="2">
    <source>
        <dbReference type="Proteomes" id="UP000320431"/>
    </source>
</evidence>
<protein>
    <submittedName>
        <fullName evidence="1">Uncharacterized protein</fullName>
    </submittedName>
</protein>
<gene>
    <name evidence="1" type="ORF">FKV24_000465</name>
</gene>
<proteinExistence type="predicted"/>
<organism evidence="1 2">
    <name type="scientific">Marilutibacter maris</name>
    <dbReference type="NCBI Taxonomy" id="1605891"/>
    <lineage>
        <taxon>Bacteria</taxon>
        <taxon>Pseudomonadati</taxon>
        <taxon>Pseudomonadota</taxon>
        <taxon>Gammaproteobacteria</taxon>
        <taxon>Lysobacterales</taxon>
        <taxon>Lysobacteraceae</taxon>
        <taxon>Marilutibacter</taxon>
    </lineage>
</organism>
<dbReference type="Proteomes" id="UP000320431">
    <property type="component" value="Unassembled WGS sequence"/>
</dbReference>
<comment type="caution">
    <text evidence="1">The sequence shown here is derived from an EMBL/GenBank/DDBJ whole genome shotgun (WGS) entry which is preliminary data.</text>
</comment>
<evidence type="ECO:0000313" key="1">
    <source>
        <dbReference type="EMBL" id="KAB8198773.1"/>
    </source>
</evidence>
<dbReference type="EMBL" id="VICD02000006">
    <property type="protein sequence ID" value="KAB8198773.1"/>
    <property type="molecule type" value="Genomic_DNA"/>
</dbReference>
<reference evidence="1 2" key="1">
    <citation type="submission" date="2019-10" db="EMBL/GenBank/DDBJ databases">
        <title>Lysobacter alkalisoli sp. nov., isolated from saline-alkaline soil.</title>
        <authorList>
            <person name="Sun J.-Q."/>
        </authorList>
    </citation>
    <scope>NUCLEOTIDE SEQUENCE [LARGE SCALE GENOMIC DNA]</scope>
    <source>
        <strain evidence="1 2">KCTC 42381</strain>
    </source>
</reference>
<dbReference type="AlphaFoldDB" id="A0A508B6P1"/>
<name>A0A508B6P1_9GAMM</name>
<accession>A0A508B6P1</accession>
<sequence>MMGFLATIANTVLCSHGGKAEPTAPNPRVRLGGKPIVTQPPPYLIAGCPHLTEGGSPLPCVSALWPTGALRLRSMGQALLLDGDRGVSVPNGVAVSILPGQTRVRGR</sequence>